<dbReference type="KEGG" id="sbal:HUE88_02135"/>
<evidence type="ECO:0000313" key="3">
    <source>
        <dbReference type="Proteomes" id="UP000593994"/>
    </source>
</evidence>
<protein>
    <submittedName>
        <fullName evidence="2">HDOD domain-containing protein</fullName>
    </submittedName>
</protein>
<feature type="domain" description="HDOD" evidence="1">
    <location>
        <begin position="13"/>
        <end position="212"/>
    </location>
</feature>
<dbReference type="EMBL" id="CP054492">
    <property type="protein sequence ID" value="QOY52515.1"/>
    <property type="molecule type" value="Genomic_DNA"/>
</dbReference>
<dbReference type="AlphaFoldDB" id="A0A7S7RNJ7"/>
<sequence length="281" mass="32225">MTFERLIENIDDMPQLSDIARVMQSFYSLGIDHVDMKKLVRMIESDVMLTANILKMINSPYYGFKNKISSVPQAVTLFGTQKIYGLVIHFAMSNQLKADTAIYGFNNAQFNEMCIIQSSLMMQWYAKVNLRDTHILTSLALIMESGKLIVSKELHGSDYIEVYREGFLACTNIQDFEREFLGTTSYYLSAILFSHWNLEPVYAEVLRELDLNEQEKASKENDKITKKYAAAIEVIRTAVNLKEVLTDESIKKACVKVQEMGLDSEHFEAVALRIKKRVLKD</sequence>
<proteinExistence type="predicted"/>
<dbReference type="PANTHER" id="PTHR33525:SF4">
    <property type="entry name" value="CYCLIC DI-GMP PHOSPHODIESTERASE CDGJ"/>
    <property type="match status" value="1"/>
</dbReference>
<dbReference type="Proteomes" id="UP000593994">
    <property type="component" value="Chromosome"/>
</dbReference>
<evidence type="ECO:0000313" key="2">
    <source>
        <dbReference type="EMBL" id="QOY52515.1"/>
    </source>
</evidence>
<dbReference type="SUPFAM" id="SSF109604">
    <property type="entry name" value="HD-domain/PDEase-like"/>
    <property type="match status" value="1"/>
</dbReference>
<dbReference type="InterPro" id="IPR013976">
    <property type="entry name" value="HDOD"/>
</dbReference>
<keyword evidence="3" id="KW-1185">Reference proteome</keyword>
<name>A0A7S7RNJ7_9BACT</name>
<gene>
    <name evidence="2" type="ORF">HUE88_02135</name>
</gene>
<dbReference type="PROSITE" id="PS51833">
    <property type="entry name" value="HDOD"/>
    <property type="match status" value="1"/>
</dbReference>
<evidence type="ECO:0000259" key="1">
    <source>
        <dbReference type="PROSITE" id="PS51833"/>
    </source>
</evidence>
<accession>A0A7S7RNJ7</accession>
<dbReference type="Gene3D" id="1.10.3210.10">
    <property type="entry name" value="Hypothetical protein af1432"/>
    <property type="match status" value="1"/>
</dbReference>
<reference evidence="2 3" key="1">
    <citation type="submission" date="2020-05" db="EMBL/GenBank/DDBJ databases">
        <title>Sulfurimonas marisnigri, sp. nov., and Sulfurimonas baltica, sp. nov., manganese oxide reducing chemolithoautotrophs of the class Epsilonproteobacteria isolated from the pelagic redoxclines of the Black and Baltic Seas and emended description of the genus Sulfurimonas.</title>
        <authorList>
            <person name="Henkel J.V."/>
            <person name="Laudan C."/>
            <person name="Werner J."/>
            <person name="Neu T."/>
            <person name="Plewe S."/>
            <person name="Sproer C."/>
            <person name="Bunk B."/>
            <person name="Schulz-Vogt H.N."/>
        </authorList>
    </citation>
    <scope>NUCLEOTIDE SEQUENCE [LARGE SCALE GENOMIC DNA]</scope>
    <source>
        <strain evidence="2 3">GD2</strain>
    </source>
</reference>
<organism evidence="2 3">
    <name type="scientific">Candidatus Sulfurimonas baltica</name>
    <dbReference type="NCBI Taxonomy" id="2740404"/>
    <lineage>
        <taxon>Bacteria</taxon>
        <taxon>Pseudomonadati</taxon>
        <taxon>Campylobacterota</taxon>
        <taxon>Epsilonproteobacteria</taxon>
        <taxon>Campylobacterales</taxon>
        <taxon>Sulfurimonadaceae</taxon>
        <taxon>Sulfurimonas</taxon>
    </lineage>
</organism>
<dbReference type="Pfam" id="PF08668">
    <property type="entry name" value="HDOD"/>
    <property type="match status" value="1"/>
</dbReference>
<dbReference type="PANTHER" id="PTHR33525">
    <property type="match status" value="1"/>
</dbReference>
<dbReference type="RefSeq" id="WP_194370620.1">
    <property type="nucleotide sequence ID" value="NZ_CP054492.1"/>
</dbReference>
<dbReference type="InterPro" id="IPR052340">
    <property type="entry name" value="RNase_Y/CdgJ"/>
</dbReference>